<dbReference type="Proteomes" id="UP000499080">
    <property type="component" value="Unassembled WGS sequence"/>
</dbReference>
<protein>
    <submittedName>
        <fullName evidence="2">Uncharacterized protein</fullName>
    </submittedName>
</protein>
<evidence type="ECO:0000313" key="3">
    <source>
        <dbReference type="EMBL" id="GBN96803.1"/>
    </source>
</evidence>
<accession>A0A4Y2T858</accession>
<organism evidence="2 4">
    <name type="scientific">Araneus ventricosus</name>
    <name type="common">Orbweaver spider</name>
    <name type="synonym">Epeira ventricosa</name>
    <dbReference type="NCBI Taxonomy" id="182803"/>
    <lineage>
        <taxon>Eukaryota</taxon>
        <taxon>Metazoa</taxon>
        <taxon>Ecdysozoa</taxon>
        <taxon>Arthropoda</taxon>
        <taxon>Chelicerata</taxon>
        <taxon>Arachnida</taxon>
        <taxon>Araneae</taxon>
        <taxon>Araneomorphae</taxon>
        <taxon>Entelegynae</taxon>
        <taxon>Araneoidea</taxon>
        <taxon>Araneidae</taxon>
        <taxon>Araneus</taxon>
    </lineage>
</organism>
<evidence type="ECO:0000256" key="1">
    <source>
        <dbReference type="SAM" id="MobiDB-lite"/>
    </source>
</evidence>
<sequence length="106" mass="12075">MEALYKRHNRPLPPSRANVPTPPPRTLSRERFTPPPPFCGFRFCERGSLSLTHDRISVLWPIATNENPNISTTPRQFSLDCGVDEGFWNNGLQMVWNGSIVKVQLN</sequence>
<gene>
    <name evidence="3" type="ORF">AVEN_123933_1</name>
    <name evidence="2" type="ORF">AVEN_39166_1</name>
</gene>
<reference evidence="2 4" key="1">
    <citation type="journal article" date="2019" name="Sci. Rep.">
        <title>Orb-weaving spider Araneus ventricosus genome elucidates the spidroin gene catalogue.</title>
        <authorList>
            <person name="Kono N."/>
            <person name="Nakamura H."/>
            <person name="Ohtoshi R."/>
            <person name="Moran D.A.P."/>
            <person name="Shinohara A."/>
            <person name="Yoshida Y."/>
            <person name="Fujiwara M."/>
            <person name="Mori M."/>
            <person name="Tomita M."/>
            <person name="Arakawa K."/>
        </authorList>
    </citation>
    <scope>NUCLEOTIDE SEQUENCE [LARGE SCALE GENOMIC DNA]</scope>
</reference>
<evidence type="ECO:0000313" key="4">
    <source>
        <dbReference type="Proteomes" id="UP000499080"/>
    </source>
</evidence>
<proteinExistence type="predicted"/>
<dbReference type="EMBL" id="BGPR01026801">
    <property type="protein sequence ID" value="GBN96803.1"/>
    <property type="molecule type" value="Genomic_DNA"/>
</dbReference>
<name>A0A4Y2T858_ARAVE</name>
<feature type="region of interest" description="Disordered" evidence="1">
    <location>
        <begin position="1"/>
        <end position="33"/>
    </location>
</feature>
<comment type="caution">
    <text evidence="2">The sequence shown here is derived from an EMBL/GenBank/DDBJ whole genome shotgun (WGS) entry which is preliminary data.</text>
</comment>
<feature type="compositionally biased region" description="Basic residues" evidence="1">
    <location>
        <begin position="1"/>
        <end position="10"/>
    </location>
</feature>
<keyword evidence="4" id="KW-1185">Reference proteome</keyword>
<dbReference type="AlphaFoldDB" id="A0A4Y2T858"/>
<evidence type="ECO:0000313" key="2">
    <source>
        <dbReference type="EMBL" id="GBN96802.1"/>
    </source>
</evidence>
<dbReference type="EMBL" id="BGPR01026800">
    <property type="protein sequence ID" value="GBN96802.1"/>
    <property type="molecule type" value="Genomic_DNA"/>
</dbReference>